<dbReference type="EMBL" id="JAQNVG010000009">
    <property type="protein sequence ID" value="MDC2235528.1"/>
    <property type="molecule type" value="Genomic_DNA"/>
</dbReference>
<evidence type="ECO:0000313" key="10">
    <source>
        <dbReference type="Proteomes" id="UP000436825"/>
    </source>
</evidence>
<evidence type="ECO:0000313" key="4">
    <source>
        <dbReference type="EMBL" id="MDC2235528.1"/>
    </source>
</evidence>
<dbReference type="PANTHER" id="PTHR43143">
    <property type="entry name" value="METALLOPHOSPHOESTERASE, CALCINEURIN SUPERFAMILY"/>
    <property type="match status" value="1"/>
</dbReference>
<dbReference type="InterPro" id="IPR004843">
    <property type="entry name" value="Calcineurin-like_PHP"/>
</dbReference>
<dbReference type="EMBL" id="CP083680">
    <property type="protein sequence ID" value="UYU68892.1"/>
    <property type="molecule type" value="Genomic_DNA"/>
</dbReference>
<dbReference type="PROSITE" id="PS51257">
    <property type="entry name" value="PROKAR_LIPOPROTEIN"/>
    <property type="match status" value="1"/>
</dbReference>
<evidence type="ECO:0000313" key="3">
    <source>
        <dbReference type="EMBL" id="KAB4457228.1"/>
    </source>
</evidence>
<evidence type="ECO:0000313" key="5">
    <source>
        <dbReference type="EMBL" id="RHD90251.1"/>
    </source>
</evidence>
<evidence type="ECO:0000313" key="2">
    <source>
        <dbReference type="EMBL" id="KAB4311641.1"/>
    </source>
</evidence>
<feature type="domain" description="Calcineurin-like phosphoesterase" evidence="1">
    <location>
        <begin position="55"/>
        <end position="225"/>
    </location>
</feature>
<evidence type="ECO:0000313" key="11">
    <source>
        <dbReference type="Proteomes" id="UP000440614"/>
    </source>
</evidence>
<evidence type="ECO:0000313" key="12">
    <source>
        <dbReference type="Proteomes" id="UP001156218"/>
    </source>
</evidence>
<dbReference type="Proteomes" id="UP001156218">
    <property type="component" value="Chromosome"/>
</dbReference>
<evidence type="ECO:0000259" key="1">
    <source>
        <dbReference type="Pfam" id="PF00149"/>
    </source>
</evidence>
<evidence type="ECO:0000313" key="6">
    <source>
        <dbReference type="EMBL" id="RHL61096.1"/>
    </source>
</evidence>
<dbReference type="EMBL" id="QSJP01000003">
    <property type="protein sequence ID" value="RHD90251.1"/>
    <property type="molecule type" value="Genomic_DNA"/>
</dbReference>
<evidence type="ECO:0000313" key="9">
    <source>
        <dbReference type="Proteomes" id="UP000284785"/>
    </source>
</evidence>
<dbReference type="Proteomes" id="UP000284785">
    <property type="component" value="Unassembled WGS sequence"/>
</dbReference>
<dbReference type="Proteomes" id="UP000436825">
    <property type="component" value="Unassembled WGS sequence"/>
</dbReference>
<accession>A0A0P0FE28</accession>
<dbReference type="GO" id="GO:0016787">
    <property type="term" value="F:hydrolase activity"/>
    <property type="evidence" value="ECO:0007669"/>
    <property type="project" value="InterPro"/>
</dbReference>
<dbReference type="EMBL" id="WCRW01000004">
    <property type="protein sequence ID" value="KAB4457228.1"/>
    <property type="molecule type" value="Genomic_DNA"/>
</dbReference>
<dbReference type="PANTHER" id="PTHR43143:SF1">
    <property type="entry name" value="SERINE_THREONINE-PROTEIN PHOSPHATASE CPPED1"/>
    <property type="match status" value="1"/>
</dbReference>
<protein>
    <submittedName>
        <fullName evidence="5">Metallophosphoesterase</fullName>
    </submittedName>
</protein>
<accession>C6IGN1</accession>
<reference evidence="8 9" key="1">
    <citation type="submission" date="2018-08" db="EMBL/GenBank/DDBJ databases">
        <title>A genome reference for cultivated species of the human gut microbiota.</title>
        <authorList>
            <person name="Zou Y."/>
            <person name="Xue W."/>
            <person name="Luo G."/>
        </authorList>
    </citation>
    <scope>NUCLEOTIDE SEQUENCE [LARGE SCALE GENOMIC DNA]</scope>
    <source>
        <strain evidence="6 8">AF37-12</strain>
        <strain evidence="5 9">AM30-26</strain>
    </source>
</reference>
<dbReference type="EMBL" id="WCSY01000012">
    <property type="protein sequence ID" value="KAB4311641.1"/>
    <property type="molecule type" value="Genomic_DNA"/>
</dbReference>
<dbReference type="RefSeq" id="WP_008765571.1">
    <property type="nucleotide sequence ID" value="NZ_BAABXH010000001.1"/>
</dbReference>
<dbReference type="Proteomes" id="UP000283616">
    <property type="component" value="Unassembled WGS sequence"/>
</dbReference>
<dbReference type="Gene3D" id="3.60.21.10">
    <property type="match status" value="1"/>
</dbReference>
<organism evidence="5 9">
    <name type="scientific">Bacteroides thetaiotaomicron</name>
    <dbReference type="NCBI Taxonomy" id="818"/>
    <lineage>
        <taxon>Bacteria</taxon>
        <taxon>Pseudomonadati</taxon>
        <taxon>Bacteroidota</taxon>
        <taxon>Bacteroidia</taxon>
        <taxon>Bacteroidales</taxon>
        <taxon>Bacteroidaceae</taxon>
        <taxon>Bacteroides</taxon>
    </lineage>
</organism>
<evidence type="ECO:0000313" key="8">
    <source>
        <dbReference type="Proteomes" id="UP000283616"/>
    </source>
</evidence>
<dbReference type="Proteomes" id="UP000440614">
    <property type="component" value="Unassembled WGS sequence"/>
</dbReference>
<sequence>MVNKNLYTLLVCLLLAGCDLIDYHPYDVRISGETDVNAHNIEQIEAKCKGKTTIRFITMGDSQRWYDETEDFVKEVNKRDDIDFVIHGGDMSDFGLTKEFLWQRDIMNGLKVPYVVLIGNHDCLGTGAETYQAVFGPTNFSFIAGNVKFVCLNTNALEYDYSEPIPNFGFMEQELTDRADEFEKTVVSMHAHPFADVFNDNVAKPFQYYITQYPELQFCTAAHNHGFDDRILFDDDVHYIVSDCMKSRSYLVFTITPEKYEYELVEY</sequence>
<dbReference type="InterPro" id="IPR051918">
    <property type="entry name" value="STPP_CPPED1"/>
</dbReference>
<name>A0A0P0FE28_BACT4</name>
<reference evidence="7 12" key="3">
    <citation type="submission" date="2021-06" db="EMBL/GenBank/DDBJ databases">
        <title>Interrogation of the integrated mobile genetic elements in gut-associated Bacteroides with a consensus prediction approach.</title>
        <authorList>
            <person name="Campbell D.E."/>
            <person name="Leigh J.R."/>
            <person name="Kim T."/>
            <person name="England W."/>
            <person name="Whitaker R.J."/>
            <person name="Degnan P.H."/>
        </authorList>
    </citation>
    <scope>NUCLEOTIDE SEQUENCE [LARGE SCALE GENOMIC DNA]</scope>
    <source>
        <strain evidence="7 12">WAL8669</strain>
    </source>
</reference>
<proteinExistence type="predicted"/>
<dbReference type="SUPFAM" id="SSF56300">
    <property type="entry name" value="Metallo-dependent phosphatases"/>
    <property type="match status" value="1"/>
</dbReference>
<dbReference type="EMBL" id="QROV01000007">
    <property type="protein sequence ID" value="RHL61096.1"/>
    <property type="molecule type" value="Genomic_DNA"/>
</dbReference>
<dbReference type="KEGG" id="btho:Btheta7330_02282"/>
<dbReference type="Pfam" id="PF00149">
    <property type="entry name" value="Metallophos"/>
    <property type="match status" value="1"/>
</dbReference>
<dbReference type="Proteomes" id="UP001217776">
    <property type="component" value="Unassembled WGS sequence"/>
</dbReference>
<reference evidence="10 11" key="2">
    <citation type="journal article" date="2019" name="Nat. Med.">
        <title>A library of human gut bacterial isolates paired with longitudinal multiomics data enables mechanistic microbiome research.</title>
        <authorList>
            <person name="Poyet M."/>
            <person name="Groussin M."/>
            <person name="Gibbons S.M."/>
            <person name="Avila-Pacheco J."/>
            <person name="Jiang X."/>
            <person name="Kearney S.M."/>
            <person name="Perrotta A.R."/>
            <person name="Berdy B."/>
            <person name="Zhao S."/>
            <person name="Lieberman T.D."/>
            <person name="Swanson P.K."/>
            <person name="Smith M."/>
            <person name="Roesemann S."/>
            <person name="Alexander J.E."/>
            <person name="Rich S.A."/>
            <person name="Livny J."/>
            <person name="Vlamakis H."/>
            <person name="Clish C."/>
            <person name="Bullock K."/>
            <person name="Deik A."/>
            <person name="Scott J."/>
            <person name="Pierce K.A."/>
            <person name="Xavier R.J."/>
            <person name="Alm E.J."/>
        </authorList>
    </citation>
    <scope>NUCLEOTIDE SEQUENCE [LARGE SCALE GENOMIC DNA]</scope>
    <source>
        <strain evidence="3 10">BIOML-A160</strain>
        <strain evidence="2 11">BIOML-A188</strain>
    </source>
</reference>
<reference evidence="4" key="4">
    <citation type="submission" date="2022-10" db="EMBL/GenBank/DDBJ databases">
        <title>Human gut microbiome strain richness.</title>
        <authorList>
            <person name="Chen-Liaw A."/>
        </authorList>
    </citation>
    <scope>NUCLEOTIDE SEQUENCE</scope>
    <source>
        <strain evidence="4">1001283st1_A3_1001283B150304_161114</strain>
    </source>
</reference>
<dbReference type="AlphaFoldDB" id="A0A0P0FE28"/>
<dbReference type="InterPro" id="IPR029052">
    <property type="entry name" value="Metallo-depent_PP-like"/>
</dbReference>
<gene>
    <name evidence="6" type="ORF">DW011_07620</name>
    <name evidence="5" type="ORF">DW780_04520</name>
    <name evidence="3" type="ORF">GAN75_07470</name>
    <name evidence="2" type="ORF">GAO51_13965</name>
    <name evidence="7" type="ORF">KQP68_11760</name>
    <name evidence="4" type="ORF">PO127_07170</name>
</gene>
<evidence type="ECO:0000313" key="7">
    <source>
        <dbReference type="EMBL" id="UYU68892.1"/>
    </source>
</evidence>